<name>G3MB48_9CAUD</name>
<keyword evidence="2" id="KW-1185">Reference proteome</keyword>
<sequence length="97" mass="10964">MTKTIQIGTEATGRYWSDCIPLEVIEMTASGKTITLRELDAEPAEGYDYFSNQVHTFSSNPENRIFKARFRKHGGWTSSCGLSISFGTARKYTDPQY</sequence>
<evidence type="ECO:0000313" key="1">
    <source>
        <dbReference type="EMBL" id="AEO93911.1"/>
    </source>
</evidence>
<evidence type="ECO:0000313" key="2">
    <source>
        <dbReference type="Proteomes" id="UP000009273"/>
    </source>
</evidence>
<gene>
    <name evidence="1" type="primary">668</name>
    <name evidence="1" type="ORF">G_668</name>
</gene>
<dbReference type="Proteomes" id="UP000009273">
    <property type="component" value="Segment"/>
</dbReference>
<dbReference type="GeneID" id="18563876"/>
<dbReference type="EMBL" id="JN638751">
    <property type="protein sequence ID" value="AEO93911.1"/>
    <property type="molecule type" value="Genomic_DNA"/>
</dbReference>
<protein>
    <submittedName>
        <fullName evidence="1">Gp668</fullName>
    </submittedName>
</protein>
<reference evidence="1 2" key="1">
    <citation type="submission" date="2011-09" db="EMBL/GenBank/DDBJ databases">
        <authorList>
            <person name="Pope W.H."/>
            <person name="Pedulla M.L."/>
            <person name="Ford M.E."/>
            <person name="Peebles C.L."/>
            <person name="Hatfull G.H."/>
            <person name="Hendrix R.W."/>
        </authorList>
    </citation>
    <scope>NUCLEOTIDE SEQUENCE [LARGE SCALE GENOMIC DNA]</scope>
    <source>
        <strain evidence="1">G</strain>
    </source>
</reference>
<dbReference type="RefSeq" id="YP_009015960.1">
    <property type="nucleotide sequence ID" value="NC_023719.1"/>
</dbReference>
<accession>G3MB48</accession>
<dbReference type="KEGG" id="vg:18563876"/>
<organism evidence="1 2">
    <name type="scientific">Bacillus phage G</name>
    <dbReference type="NCBI Taxonomy" id="2884420"/>
    <lineage>
        <taxon>Viruses</taxon>
        <taxon>Duplodnaviria</taxon>
        <taxon>Heunggongvirae</taxon>
        <taxon>Uroviricota</taxon>
        <taxon>Caudoviricetes</taxon>
        <taxon>Donellivirus</taxon>
        <taxon>Donellivirus gee</taxon>
    </lineage>
</organism>
<proteinExistence type="predicted"/>